<dbReference type="AlphaFoldDB" id="A0A248TKJ7"/>
<reference evidence="2 3" key="1">
    <citation type="submission" date="2017-08" db="EMBL/GenBank/DDBJ databases">
        <title>Complete Genome Sequence of Bacillus kochii Oregon-R-modENCODE STRAIN BDGP4, isolated from Drosophila melanogaster gut.</title>
        <authorList>
            <person name="Wan K.H."/>
            <person name="Yu C."/>
            <person name="Park S."/>
            <person name="Hammonds A.S."/>
            <person name="Booth B.W."/>
            <person name="Celniker S.E."/>
        </authorList>
    </citation>
    <scope>NUCLEOTIDE SEQUENCE [LARGE SCALE GENOMIC DNA]</scope>
    <source>
        <strain evidence="2 3">BDGP4</strain>
    </source>
</reference>
<dbReference type="RefSeq" id="WP_095372294.1">
    <property type="nucleotide sequence ID" value="NZ_CP022983.1"/>
</dbReference>
<name>A0A248TKJ7_9BACI</name>
<keyword evidence="1" id="KW-1133">Transmembrane helix</keyword>
<organism evidence="2 3">
    <name type="scientific">Cytobacillus kochii</name>
    <dbReference type="NCBI Taxonomy" id="859143"/>
    <lineage>
        <taxon>Bacteria</taxon>
        <taxon>Bacillati</taxon>
        <taxon>Bacillota</taxon>
        <taxon>Bacilli</taxon>
        <taxon>Bacillales</taxon>
        <taxon>Bacillaceae</taxon>
        <taxon>Cytobacillus</taxon>
    </lineage>
</organism>
<feature type="transmembrane region" description="Helical" evidence="1">
    <location>
        <begin position="33"/>
        <end position="56"/>
    </location>
</feature>
<dbReference type="Proteomes" id="UP000215137">
    <property type="component" value="Chromosome"/>
</dbReference>
<evidence type="ECO:0000313" key="3">
    <source>
        <dbReference type="Proteomes" id="UP000215137"/>
    </source>
</evidence>
<evidence type="ECO:0000313" key="2">
    <source>
        <dbReference type="EMBL" id="ASV68726.1"/>
    </source>
</evidence>
<evidence type="ECO:0000256" key="1">
    <source>
        <dbReference type="SAM" id="Phobius"/>
    </source>
</evidence>
<dbReference type="EMBL" id="CP022983">
    <property type="protein sequence ID" value="ASV68726.1"/>
    <property type="molecule type" value="Genomic_DNA"/>
</dbReference>
<dbReference type="OrthoDB" id="2969610at2"/>
<protein>
    <submittedName>
        <fullName evidence="2">Uncharacterized protein</fullName>
    </submittedName>
</protein>
<dbReference type="KEGG" id="bko:CKF48_16400"/>
<accession>A0A248TKJ7</accession>
<sequence length="81" mass="9350">MRRYRYIICLLLAGAMLFYAVPRLDVYSSGLEGVFTITWLAFALIVIAGNLTALLYEPKSKVNVRTRRKVVTSNRKRMRSH</sequence>
<keyword evidence="3" id="KW-1185">Reference proteome</keyword>
<keyword evidence="1" id="KW-0812">Transmembrane</keyword>
<proteinExistence type="predicted"/>
<keyword evidence="1" id="KW-0472">Membrane</keyword>
<gene>
    <name evidence="2" type="ORF">CKF48_16400</name>
</gene>